<name>A0A9W8BBI4_9FUNG</name>
<evidence type="ECO:0000259" key="10">
    <source>
        <dbReference type="Pfam" id="PF17146"/>
    </source>
</evidence>
<evidence type="ECO:0000256" key="1">
    <source>
        <dbReference type="ARBA" id="ARBA00004123"/>
    </source>
</evidence>
<feature type="region of interest" description="Disordered" evidence="8">
    <location>
        <begin position="534"/>
        <end position="558"/>
    </location>
</feature>
<dbReference type="GO" id="GO:0030688">
    <property type="term" value="C:preribosome, small subunit precursor"/>
    <property type="evidence" value="ECO:0007669"/>
    <property type="project" value="TreeGrafter"/>
</dbReference>
<comment type="similarity">
    <text evidence="2">Belongs to the NOB1 family.</text>
</comment>
<feature type="compositionally biased region" description="Basic residues" evidence="8">
    <location>
        <begin position="548"/>
        <end position="558"/>
    </location>
</feature>
<dbReference type="PANTHER" id="PTHR12814:SF2">
    <property type="entry name" value="RNA-BINDING PROTEIN NOB1"/>
    <property type="match status" value="1"/>
</dbReference>
<keyword evidence="12" id="KW-1185">Reference proteome</keyword>
<feature type="compositionally biased region" description="Acidic residues" evidence="8">
    <location>
        <begin position="273"/>
        <end position="296"/>
    </location>
</feature>
<evidence type="ECO:0000256" key="4">
    <source>
        <dbReference type="ARBA" id="ARBA00022723"/>
    </source>
</evidence>
<evidence type="ECO:0000256" key="2">
    <source>
        <dbReference type="ARBA" id="ARBA00005858"/>
    </source>
</evidence>
<organism evidence="11 12">
    <name type="scientific">Coemansia thaxteri</name>
    <dbReference type="NCBI Taxonomy" id="2663907"/>
    <lineage>
        <taxon>Eukaryota</taxon>
        <taxon>Fungi</taxon>
        <taxon>Fungi incertae sedis</taxon>
        <taxon>Zoopagomycota</taxon>
        <taxon>Kickxellomycotina</taxon>
        <taxon>Kickxellomycetes</taxon>
        <taxon>Kickxellales</taxon>
        <taxon>Kickxellaceae</taxon>
        <taxon>Coemansia</taxon>
    </lineage>
</organism>
<dbReference type="Pfam" id="PF17146">
    <property type="entry name" value="PIN_6"/>
    <property type="match status" value="1"/>
</dbReference>
<dbReference type="GO" id="GO:0016787">
    <property type="term" value="F:hydrolase activity"/>
    <property type="evidence" value="ECO:0007669"/>
    <property type="project" value="UniProtKB-KW"/>
</dbReference>
<evidence type="ECO:0000256" key="8">
    <source>
        <dbReference type="SAM" id="MobiDB-lite"/>
    </source>
</evidence>
<keyword evidence="6" id="KW-0862">Zinc</keyword>
<evidence type="ECO:0000313" key="12">
    <source>
        <dbReference type="Proteomes" id="UP001150907"/>
    </source>
</evidence>
<feature type="region of interest" description="Disordered" evidence="8">
    <location>
        <begin position="1"/>
        <end position="51"/>
    </location>
</feature>
<comment type="subcellular location">
    <subcellularLocation>
        <location evidence="1">Nucleus</location>
    </subcellularLocation>
</comment>
<keyword evidence="5" id="KW-0378">Hydrolase</keyword>
<dbReference type="InterPro" id="IPR017117">
    <property type="entry name" value="Nob1_euk"/>
</dbReference>
<dbReference type="EMBL" id="JANBQF010000245">
    <property type="protein sequence ID" value="KAJ2003114.1"/>
    <property type="molecule type" value="Genomic_DNA"/>
</dbReference>
<evidence type="ECO:0000313" key="11">
    <source>
        <dbReference type="EMBL" id="KAJ2003114.1"/>
    </source>
</evidence>
<evidence type="ECO:0000256" key="7">
    <source>
        <dbReference type="ARBA" id="ARBA00023242"/>
    </source>
</evidence>
<dbReference type="Gene3D" id="3.40.50.1010">
    <property type="entry name" value="5'-nuclease"/>
    <property type="match status" value="1"/>
</dbReference>
<dbReference type="GO" id="GO:0004521">
    <property type="term" value="F:RNA endonuclease activity"/>
    <property type="evidence" value="ECO:0007669"/>
    <property type="project" value="UniProtKB-ARBA"/>
</dbReference>
<dbReference type="GO" id="GO:0031981">
    <property type="term" value="C:nuclear lumen"/>
    <property type="evidence" value="ECO:0007669"/>
    <property type="project" value="UniProtKB-ARBA"/>
</dbReference>
<accession>A0A9W8BBI4</accession>
<dbReference type="GO" id="GO:0005737">
    <property type="term" value="C:cytoplasm"/>
    <property type="evidence" value="ECO:0007669"/>
    <property type="project" value="UniProtKB-ARBA"/>
</dbReference>
<evidence type="ECO:0000256" key="6">
    <source>
        <dbReference type="ARBA" id="ARBA00022833"/>
    </source>
</evidence>
<dbReference type="OrthoDB" id="446759at2759"/>
<protein>
    <submittedName>
        <fullName evidence="11">20S-pre-rRNA D-site endonuclease nob1</fullName>
    </submittedName>
</protein>
<dbReference type="InterPro" id="IPR036283">
    <property type="entry name" value="NOB1_Zf-like_sf"/>
</dbReference>
<keyword evidence="4" id="KW-0479">Metal-binding</keyword>
<feature type="compositionally biased region" description="Low complexity" evidence="8">
    <location>
        <begin position="1"/>
        <end position="12"/>
    </location>
</feature>
<evidence type="ECO:0000259" key="9">
    <source>
        <dbReference type="Pfam" id="PF08772"/>
    </source>
</evidence>
<dbReference type="InterPro" id="IPR033411">
    <property type="entry name" value="Ribonuclease_PIN"/>
</dbReference>
<dbReference type="Pfam" id="PF08772">
    <property type="entry name" value="Zn_ribbon_NOB1"/>
    <property type="match status" value="1"/>
</dbReference>
<dbReference type="PANTHER" id="PTHR12814">
    <property type="entry name" value="RNA-BINDING PROTEIN NOB1"/>
    <property type="match status" value="1"/>
</dbReference>
<feature type="region of interest" description="Disordered" evidence="8">
    <location>
        <begin position="273"/>
        <end position="319"/>
    </location>
</feature>
<proteinExistence type="inferred from homology"/>
<gene>
    <name evidence="11" type="primary">nob1</name>
    <name evidence="11" type="ORF">H4R26_003240</name>
</gene>
<dbReference type="InterPro" id="IPR039907">
    <property type="entry name" value="NOB1"/>
</dbReference>
<evidence type="ECO:0000256" key="3">
    <source>
        <dbReference type="ARBA" id="ARBA00022722"/>
    </source>
</evidence>
<keyword evidence="7" id="KW-0539">Nucleus</keyword>
<feature type="non-terminal residue" evidence="11">
    <location>
        <position position="1"/>
    </location>
</feature>
<dbReference type="SUPFAM" id="SSF144206">
    <property type="entry name" value="NOB1 zinc finger-like"/>
    <property type="match status" value="1"/>
</dbReference>
<dbReference type="CDD" id="cd09876">
    <property type="entry name" value="PIN_Nob1-like"/>
    <property type="match status" value="1"/>
</dbReference>
<dbReference type="Proteomes" id="UP001150907">
    <property type="component" value="Unassembled WGS sequence"/>
</dbReference>
<dbReference type="InterPro" id="IPR014881">
    <property type="entry name" value="NOB1_Zn-bd"/>
</dbReference>
<keyword evidence="11" id="KW-0255">Endonuclease</keyword>
<keyword evidence="3" id="KW-0540">Nuclease</keyword>
<reference evidence="11" key="1">
    <citation type="submission" date="2022-07" db="EMBL/GenBank/DDBJ databases">
        <title>Phylogenomic reconstructions and comparative analyses of Kickxellomycotina fungi.</title>
        <authorList>
            <person name="Reynolds N.K."/>
            <person name="Stajich J.E."/>
            <person name="Barry K."/>
            <person name="Grigoriev I.V."/>
            <person name="Crous P."/>
            <person name="Smith M.E."/>
        </authorList>
    </citation>
    <scope>NUCLEOTIDE SEQUENCE</scope>
    <source>
        <strain evidence="11">IMI 214461</strain>
    </source>
</reference>
<dbReference type="GO" id="GO:0030490">
    <property type="term" value="P:maturation of SSU-rRNA"/>
    <property type="evidence" value="ECO:0007669"/>
    <property type="project" value="TreeGrafter"/>
</dbReference>
<comment type="caution">
    <text evidence="11">The sequence shown here is derived from an EMBL/GenBank/DDBJ whole genome shotgun (WGS) entry which is preliminary data.</text>
</comment>
<dbReference type="Gene3D" id="6.20.210.10">
    <property type="entry name" value="Nin one binding (NOB1), Zn-ribbon-like"/>
    <property type="match status" value="1"/>
</dbReference>
<evidence type="ECO:0000256" key="5">
    <source>
        <dbReference type="ARBA" id="ARBA00022801"/>
    </source>
</evidence>
<dbReference type="FunFam" id="3.40.50.1010:FF:000020">
    <property type="entry name" value="20S-pre-rRNA D-site endonuclease NOB1"/>
    <property type="match status" value="1"/>
</dbReference>
<dbReference type="AlphaFoldDB" id="A0A9W8BBI4"/>
<sequence>DLLTTTADTAAAEAHQHQHNDRPDVAVGQAVQASEETKSQKKKNKKNRNLLNKNKGKSVVTLVVDTNPFVKGLVLDAIATRFVTVPEVVHELRSRAAKDRYHDLDTRHGIETISPDAESMQAVCNFAKKTGDFASLSVADLKVLALAFMLEKKENGMRWLRTEPVGNNPNISDRKLLACAELAGGDQDDCDGDCQGEQVVEKQDLKDHSSVAEDVPGAELHQRMGAMSLDNNKPVEGVEATNVCQMLDDLMLTDAKTENAPLVLCSVDNDDFDVGSDEDFDEDLGEEEEEGDDDSDVADKNSADDDGWEVAGPKNKRKVQKQDTFFKGDWITPQNVKHNQAISAMGMREAQSVNGPARLTKVACVTSDFAMQNVMLKMGIRLVTPDGVAVNRLSTWVLRCHACFHLTGDMYKQFCPMCGHPTLKRCAVTTGSNGRLQVHLKANYQYNLRGTVYSIPKATGGQHSKRDVITREDDKVYMRAMHYRKTKEAKSNAGLSGANSLFDPDFVPGLFLGGGGSSNNKGYGIATDARGMPMVGRNCKNPNTVRKTGNRKNKRRSD</sequence>
<feature type="compositionally biased region" description="Basic and acidic residues" evidence="8">
    <location>
        <begin position="14"/>
        <end position="24"/>
    </location>
</feature>
<dbReference type="PIRSF" id="PIRSF037125">
    <property type="entry name" value="D-site_20S_pre-rRNA_nuclease"/>
    <property type="match status" value="1"/>
</dbReference>
<feature type="domain" description="Nin one binding (NOB1) Zn-ribbon-like" evidence="9">
    <location>
        <begin position="390"/>
        <end position="461"/>
    </location>
</feature>
<feature type="domain" description="Ribonuclease PIN" evidence="10">
    <location>
        <begin position="62"/>
        <end position="150"/>
    </location>
</feature>
<dbReference type="GO" id="GO:0046872">
    <property type="term" value="F:metal ion binding"/>
    <property type="evidence" value="ECO:0007669"/>
    <property type="project" value="UniProtKB-KW"/>
</dbReference>